<feature type="domain" description="Bacterial CdiA-CT RNAse A" evidence="1">
    <location>
        <begin position="46"/>
        <end position="172"/>
    </location>
</feature>
<evidence type="ECO:0000313" key="2">
    <source>
        <dbReference type="EMBL" id="CAJ0851781.1"/>
    </source>
</evidence>
<accession>A0AA48LX71</accession>
<sequence>MGSEMCIRERNIDPNVVSDAGLGGLIQSVGDFIVNLLDEEGGVHKGHAMQDHVGRTDEWLRDRIRNSYDDRLGFLIQRDTRAGTFPSVEAANKLVNSILSRNLQIVTEVAAGRIGRAALRAMFGSPTGREAYTVDSWKRNASIFFRVTYGAAVVIIHDKRKPKGYSALTAFPIFD</sequence>
<evidence type="ECO:0000259" key="1">
    <source>
        <dbReference type="Pfam" id="PF18431"/>
    </source>
</evidence>
<organism evidence="2">
    <name type="scientific">freshwater sediment metagenome</name>
    <dbReference type="NCBI Taxonomy" id="556182"/>
    <lineage>
        <taxon>unclassified sequences</taxon>
        <taxon>metagenomes</taxon>
        <taxon>ecological metagenomes</taxon>
    </lineage>
</organism>
<gene>
    <name evidence="2" type="ORF">AMST5_00469</name>
</gene>
<proteinExistence type="predicted"/>
<dbReference type="EMBL" id="OY288114">
    <property type="protein sequence ID" value="CAJ0851781.1"/>
    <property type="molecule type" value="Genomic_DNA"/>
</dbReference>
<dbReference type="AlphaFoldDB" id="A0AA48LX71"/>
<protein>
    <recommendedName>
        <fullName evidence="1">Bacterial CdiA-CT RNAse A domain-containing protein</fullName>
    </recommendedName>
</protein>
<dbReference type="InterPro" id="IPR041436">
    <property type="entry name" value="RNAse_A_bac"/>
</dbReference>
<reference evidence="2" key="1">
    <citation type="submission" date="2023-07" db="EMBL/GenBank/DDBJ databases">
        <authorList>
            <person name="Pelsma A.J. K."/>
        </authorList>
    </citation>
    <scope>NUCLEOTIDE SEQUENCE</scope>
</reference>
<name>A0AA48LX71_9ZZZZ</name>
<dbReference type="Pfam" id="PF18431">
    <property type="entry name" value="RNAse_A_bac"/>
    <property type="match status" value="1"/>
</dbReference>